<evidence type="ECO:0000259" key="4">
    <source>
        <dbReference type="PROSITE" id="PS50048"/>
    </source>
</evidence>
<keyword evidence="2" id="KW-0479">Metal-binding</keyword>
<dbReference type="CDD" id="cd12148">
    <property type="entry name" value="fungal_TF_MHR"/>
    <property type="match status" value="1"/>
</dbReference>
<comment type="caution">
    <text evidence="5">The sequence shown here is derived from an EMBL/GenBank/DDBJ whole genome shotgun (WGS) entry which is preliminary data.</text>
</comment>
<dbReference type="CDD" id="cd00067">
    <property type="entry name" value="GAL4"/>
    <property type="match status" value="1"/>
</dbReference>
<evidence type="ECO:0000313" key="5">
    <source>
        <dbReference type="EMBL" id="CAG8950552.1"/>
    </source>
</evidence>
<dbReference type="EMBL" id="CAJVRL010000038">
    <property type="protein sequence ID" value="CAG8950552.1"/>
    <property type="molecule type" value="Genomic_DNA"/>
</dbReference>
<evidence type="ECO:0000313" key="6">
    <source>
        <dbReference type="Proteomes" id="UP000696280"/>
    </source>
</evidence>
<dbReference type="GO" id="GO:0003677">
    <property type="term" value="F:DNA binding"/>
    <property type="evidence" value="ECO:0007669"/>
    <property type="project" value="InterPro"/>
</dbReference>
<dbReference type="PANTHER" id="PTHR31001:SF85">
    <property type="entry name" value="ZN(II)2CYS6 TRANSCRIPTION FACTOR (EUROFUNG)"/>
    <property type="match status" value="1"/>
</dbReference>
<dbReference type="Gene3D" id="4.10.240.10">
    <property type="entry name" value="Zn(2)-C6 fungal-type DNA-binding domain"/>
    <property type="match status" value="1"/>
</dbReference>
<evidence type="ECO:0000256" key="3">
    <source>
        <dbReference type="ARBA" id="ARBA00023242"/>
    </source>
</evidence>
<reference evidence="5" key="1">
    <citation type="submission" date="2021-07" db="EMBL/GenBank/DDBJ databases">
        <authorList>
            <person name="Durling M."/>
        </authorList>
    </citation>
    <scope>NUCLEOTIDE SEQUENCE</scope>
</reference>
<comment type="subcellular location">
    <subcellularLocation>
        <location evidence="1">Nucleus</location>
    </subcellularLocation>
</comment>
<dbReference type="SUPFAM" id="SSF57701">
    <property type="entry name" value="Zn2/Cys6 DNA-binding domain"/>
    <property type="match status" value="1"/>
</dbReference>
<evidence type="ECO:0000256" key="1">
    <source>
        <dbReference type="ARBA" id="ARBA00004123"/>
    </source>
</evidence>
<dbReference type="GO" id="GO:0006351">
    <property type="term" value="P:DNA-templated transcription"/>
    <property type="evidence" value="ECO:0007669"/>
    <property type="project" value="InterPro"/>
</dbReference>
<protein>
    <recommendedName>
        <fullName evidence="4">Zn(2)-C6 fungal-type domain-containing protein</fullName>
    </recommendedName>
</protein>
<dbReference type="AlphaFoldDB" id="A0A9N9KR68"/>
<name>A0A9N9KR68_9HELO</name>
<dbReference type="InterPro" id="IPR001138">
    <property type="entry name" value="Zn2Cys6_DnaBD"/>
</dbReference>
<proteinExistence type="predicted"/>
<feature type="domain" description="Zn(2)-C6 fungal-type" evidence="4">
    <location>
        <begin position="20"/>
        <end position="49"/>
    </location>
</feature>
<dbReference type="SMART" id="SM00066">
    <property type="entry name" value="GAL4"/>
    <property type="match status" value="1"/>
</dbReference>
<organism evidence="5 6">
    <name type="scientific">Hymenoscyphus fraxineus</name>
    <dbReference type="NCBI Taxonomy" id="746836"/>
    <lineage>
        <taxon>Eukaryota</taxon>
        <taxon>Fungi</taxon>
        <taxon>Dikarya</taxon>
        <taxon>Ascomycota</taxon>
        <taxon>Pezizomycotina</taxon>
        <taxon>Leotiomycetes</taxon>
        <taxon>Helotiales</taxon>
        <taxon>Helotiaceae</taxon>
        <taxon>Hymenoscyphus</taxon>
    </lineage>
</organism>
<evidence type="ECO:0000256" key="2">
    <source>
        <dbReference type="ARBA" id="ARBA00022723"/>
    </source>
</evidence>
<keyword evidence="6" id="KW-1185">Reference proteome</keyword>
<dbReference type="GO" id="GO:0000981">
    <property type="term" value="F:DNA-binding transcription factor activity, RNA polymerase II-specific"/>
    <property type="evidence" value="ECO:0007669"/>
    <property type="project" value="InterPro"/>
</dbReference>
<dbReference type="PANTHER" id="PTHR31001">
    <property type="entry name" value="UNCHARACTERIZED TRANSCRIPTIONAL REGULATORY PROTEIN"/>
    <property type="match status" value="1"/>
</dbReference>
<dbReference type="Pfam" id="PF04082">
    <property type="entry name" value="Fungal_trans"/>
    <property type="match status" value="1"/>
</dbReference>
<dbReference type="GO" id="GO:0005634">
    <property type="term" value="C:nucleus"/>
    <property type="evidence" value="ECO:0007669"/>
    <property type="project" value="UniProtKB-SubCell"/>
</dbReference>
<dbReference type="SMART" id="SM00906">
    <property type="entry name" value="Fungal_trans"/>
    <property type="match status" value="1"/>
</dbReference>
<dbReference type="Pfam" id="PF00172">
    <property type="entry name" value="Zn_clus"/>
    <property type="match status" value="1"/>
</dbReference>
<dbReference type="PROSITE" id="PS50048">
    <property type="entry name" value="ZN2_CY6_FUNGAL_2"/>
    <property type="match status" value="1"/>
</dbReference>
<accession>A0A9N9KR68</accession>
<sequence>MSDKESSSVKDVAQTRRKHPCVLCQQRKVKCDRNDPCANCIRSRVECISATNLPPKRRKKRFPEAELLARLRKYEAHLRNYGADLEAINREEAPPPSKEQSKITVQQLEAGCRSLSVGKSLTHVDNNFWGSKNDEFRDAEELLQGSSDDEMFNDPITKTYDEIDVEPDDLIFAASSVDDMATLHPPPVRIFRLWQTFLDNVNPLLKLFHAPTVQQQILDASADLSKISKSMHVLMFGIYAMAISSLNYDECIAIFGEERKPLLKRYQNGCRQALIQASFLRTSDMTVLQGYVLYLHSAANFTVDPRALYCLTGIAVRLGQRMSLNFDGTLCAIPPFETEMRRRLWWQIVFLDTRVGELSGSATSMFQHIPSVHLPLNVNDADLFPDMREPPVEHPGATEMLFVLPRCEVVKFLLENQSRHPPVGPGMLEIPQKEMQEFEDYVTEKYHKCSDPQIPLHKSSILNTRYHILRAKLRGRPPSSYVRNPNTSEAEKEKVFTLFLEMVETFHLMITSPNIERFHWMVFKNFPFPAHVHLLVALRTRTTGPLADRAWDALIEHGRIRRSLRWGKWRAEDRGTSTVQLAVANLTIKAWEAREAARLPYVEERPSLIGDLMEVLQRGREERGSTTGSSPGSMALEVMGAGPQSTEGFWGSGWQGDQNMGMGMGFNFGDGSGMGGINGILENDGLGDMGMGMGMGMDMMGVAGGRVNENANWAIWGDFTTGFDGTGGVGTKQFSSRENDWQVGT</sequence>
<dbReference type="InterPro" id="IPR050613">
    <property type="entry name" value="Sec_Metabolite_Reg"/>
</dbReference>
<dbReference type="InterPro" id="IPR007219">
    <property type="entry name" value="XnlR_reg_dom"/>
</dbReference>
<dbReference type="OrthoDB" id="2269373at2759"/>
<dbReference type="InterPro" id="IPR036864">
    <property type="entry name" value="Zn2-C6_fun-type_DNA-bd_sf"/>
</dbReference>
<gene>
    <name evidence="5" type="ORF">HYFRA_00002760</name>
</gene>
<dbReference type="Proteomes" id="UP000696280">
    <property type="component" value="Unassembled WGS sequence"/>
</dbReference>
<dbReference type="GO" id="GO:0008270">
    <property type="term" value="F:zinc ion binding"/>
    <property type="evidence" value="ECO:0007669"/>
    <property type="project" value="InterPro"/>
</dbReference>
<keyword evidence="3" id="KW-0539">Nucleus</keyword>